<dbReference type="AlphaFoldDB" id="A0A3M7PVE7"/>
<evidence type="ECO:0000313" key="2">
    <source>
        <dbReference type="Proteomes" id="UP000276133"/>
    </source>
</evidence>
<accession>A0A3M7PVE7</accession>
<dbReference type="Proteomes" id="UP000276133">
    <property type="component" value="Unassembled WGS sequence"/>
</dbReference>
<feature type="non-terminal residue" evidence="1">
    <location>
        <position position="95"/>
    </location>
</feature>
<sequence>MDDDLSILMFDSLLINEVLIMMQSPDSQIFAKALSQDLNTSFISIERHLKNIDSSIKIKVNLISTTPNEVKKSRISDSGEGCFKALGSILRASSN</sequence>
<protein>
    <submittedName>
        <fullName evidence="1">Uncharacterized protein</fullName>
    </submittedName>
</protein>
<reference evidence="1 2" key="1">
    <citation type="journal article" date="2018" name="Sci. Rep.">
        <title>Genomic signatures of local adaptation to the degree of environmental predictability in rotifers.</title>
        <authorList>
            <person name="Franch-Gras L."/>
            <person name="Hahn C."/>
            <person name="Garcia-Roger E.M."/>
            <person name="Carmona M.J."/>
            <person name="Serra M."/>
            <person name="Gomez A."/>
        </authorList>
    </citation>
    <scope>NUCLEOTIDE SEQUENCE [LARGE SCALE GENOMIC DNA]</scope>
    <source>
        <strain evidence="1">HYR1</strain>
    </source>
</reference>
<evidence type="ECO:0000313" key="1">
    <source>
        <dbReference type="EMBL" id="RNA02725.1"/>
    </source>
</evidence>
<comment type="caution">
    <text evidence="1">The sequence shown here is derived from an EMBL/GenBank/DDBJ whole genome shotgun (WGS) entry which is preliminary data.</text>
</comment>
<name>A0A3M7PVE7_BRAPC</name>
<dbReference type="EMBL" id="REGN01008774">
    <property type="protein sequence ID" value="RNA02725.1"/>
    <property type="molecule type" value="Genomic_DNA"/>
</dbReference>
<organism evidence="1 2">
    <name type="scientific">Brachionus plicatilis</name>
    <name type="common">Marine rotifer</name>
    <name type="synonym">Brachionus muelleri</name>
    <dbReference type="NCBI Taxonomy" id="10195"/>
    <lineage>
        <taxon>Eukaryota</taxon>
        <taxon>Metazoa</taxon>
        <taxon>Spiralia</taxon>
        <taxon>Gnathifera</taxon>
        <taxon>Rotifera</taxon>
        <taxon>Eurotatoria</taxon>
        <taxon>Monogononta</taxon>
        <taxon>Pseudotrocha</taxon>
        <taxon>Ploima</taxon>
        <taxon>Brachionidae</taxon>
        <taxon>Brachionus</taxon>
    </lineage>
</organism>
<keyword evidence="2" id="KW-1185">Reference proteome</keyword>
<gene>
    <name evidence="1" type="ORF">BpHYR1_053864</name>
</gene>
<proteinExistence type="predicted"/>